<dbReference type="EMBL" id="BPQB01000003">
    <property type="protein sequence ID" value="GJE86136.1"/>
    <property type="molecule type" value="Genomic_DNA"/>
</dbReference>
<keyword evidence="4" id="KW-1185">Reference proteome</keyword>
<feature type="region of interest" description="Disordered" evidence="1">
    <location>
        <begin position="135"/>
        <end position="179"/>
    </location>
</feature>
<keyword evidence="2" id="KW-0812">Transmembrane</keyword>
<dbReference type="AlphaFoldDB" id="A0A9P3G0T8"/>
<feature type="compositionally biased region" description="Acidic residues" evidence="1">
    <location>
        <begin position="151"/>
        <end position="161"/>
    </location>
</feature>
<feature type="compositionally biased region" description="Acidic residues" evidence="1">
    <location>
        <begin position="83"/>
        <end position="92"/>
    </location>
</feature>
<name>A0A9P3G0T8_9APHY</name>
<sequence>MADRRFLPPPAHPARRPDGVHSGPPSFTTPRNLTPLSPATASPPRLPLRPSIGRSTALGGSSLSTNSSPALPERIPGSVENLFDPDSDDDESIALHTKDEEQLSTAELRELYDEEEIERFLQLFSAYVTEVELPRTSSGAKPSAPEHELVPDIDADDDEDSSWVGTQQDAPSSPSTISSPVVDDHDLGLGLAAWAASKILPLLPPPPPPQRPFSIKRARLAANRLFLALEPTYFPILKRMWYLAIWKDFGTSLFYYILFWIIWYNDLLLSGLFVRLLYALLRRKYLPYPSAAELRQYRREVELAESFSRSVILRVATSPAMNVADAWTAFKDYRTAKKEKKKAKADAEASASASTADLNAPVPEVVVDDTPATPVEESEVAEEELDTVPPIMEAEHVATPIMHAANGISDIHERIKNIFLWRRPNVSFGYALGLLLLALFTAFMPTKYLVKGLTMGLGVFFWHGIPVLAVLSPADRARIPPPLTHSPTDAEYAMELISQRVARGLPIKPRRKKKRTPFGSRVDVVDRASLMGLKTADDEDRGVDWDKWGGRVVHAKVWAGDVKQVFKGGNWKSLDKWAAAVNPLRPRDALQPRSSAPSVETYTFPAQRKGPGLITLTDTTLFYTPIASSTPELTIPLERILAVKKSGVARGLKVRFAEADARGGEEERTERFLWVGDRDSLFARLVGWHANH</sequence>
<gene>
    <name evidence="3" type="ORF">PsYK624_022160</name>
</gene>
<evidence type="ECO:0000256" key="2">
    <source>
        <dbReference type="SAM" id="Phobius"/>
    </source>
</evidence>
<dbReference type="PANTHER" id="PTHR37402:SF1">
    <property type="entry name" value="GRAM DOMAIN-CONTAINING PROTEIN 4"/>
    <property type="match status" value="1"/>
</dbReference>
<feature type="transmembrane region" description="Helical" evidence="2">
    <location>
        <begin position="426"/>
        <end position="446"/>
    </location>
</feature>
<feature type="compositionally biased region" description="Polar residues" evidence="1">
    <location>
        <begin position="25"/>
        <end position="40"/>
    </location>
</feature>
<accession>A0A9P3G0T8</accession>
<dbReference type="GO" id="GO:0006915">
    <property type="term" value="P:apoptotic process"/>
    <property type="evidence" value="ECO:0007669"/>
    <property type="project" value="InterPro"/>
</dbReference>
<reference evidence="3 4" key="1">
    <citation type="submission" date="2021-08" db="EMBL/GenBank/DDBJ databases">
        <title>Draft Genome Sequence of Phanerochaete sordida strain YK-624.</title>
        <authorList>
            <person name="Mori T."/>
            <person name="Dohra H."/>
            <person name="Suzuki T."/>
            <person name="Kawagishi H."/>
            <person name="Hirai H."/>
        </authorList>
    </citation>
    <scope>NUCLEOTIDE SEQUENCE [LARGE SCALE GENOMIC DNA]</scope>
    <source>
        <strain evidence="3 4">YK-624</strain>
    </source>
</reference>
<protein>
    <recommendedName>
        <fullName evidence="5">GRAM domain-containing protein</fullName>
    </recommendedName>
</protein>
<keyword evidence="2" id="KW-1133">Transmembrane helix</keyword>
<evidence type="ECO:0000313" key="3">
    <source>
        <dbReference type="EMBL" id="GJE86136.1"/>
    </source>
</evidence>
<feature type="transmembrane region" description="Helical" evidence="2">
    <location>
        <begin position="253"/>
        <end position="278"/>
    </location>
</feature>
<proteinExistence type="predicted"/>
<dbReference type="OrthoDB" id="1708389at2759"/>
<comment type="caution">
    <text evidence="3">The sequence shown here is derived from an EMBL/GenBank/DDBJ whole genome shotgun (WGS) entry which is preliminary data.</text>
</comment>
<keyword evidence="2" id="KW-0472">Membrane</keyword>
<dbReference type="Proteomes" id="UP000703269">
    <property type="component" value="Unassembled WGS sequence"/>
</dbReference>
<dbReference type="PANTHER" id="PTHR37402">
    <property type="entry name" value="GRAM DOMAIN-CONTAINING PROTEIN 4"/>
    <property type="match status" value="1"/>
</dbReference>
<feature type="region of interest" description="Disordered" evidence="1">
    <location>
        <begin position="1"/>
        <end position="92"/>
    </location>
</feature>
<feature type="compositionally biased region" description="Polar residues" evidence="1">
    <location>
        <begin position="58"/>
        <end position="69"/>
    </location>
</feature>
<organism evidence="3 4">
    <name type="scientific">Phanerochaete sordida</name>
    <dbReference type="NCBI Taxonomy" id="48140"/>
    <lineage>
        <taxon>Eukaryota</taxon>
        <taxon>Fungi</taxon>
        <taxon>Dikarya</taxon>
        <taxon>Basidiomycota</taxon>
        <taxon>Agaricomycotina</taxon>
        <taxon>Agaricomycetes</taxon>
        <taxon>Polyporales</taxon>
        <taxon>Phanerochaetaceae</taxon>
        <taxon>Phanerochaete</taxon>
    </lineage>
</organism>
<evidence type="ECO:0008006" key="5">
    <source>
        <dbReference type="Google" id="ProtNLM"/>
    </source>
</evidence>
<dbReference type="InterPro" id="IPR037847">
    <property type="entry name" value="GRAMDC4"/>
</dbReference>
<evidence type="ECO:0000313" key="4">
    <source>
        <dbReference type="Proteomes" id="UP000703269"/>
    </source>
</evidence>
<evidence type="ECO:0000256" key="1">
    <source>
        <dbReference type="SAM" id="MobiDB-lite"/>
    </source>
</evidence>